<evidence type="ECO:0000256" key="4">
    <source>
        <dbReference type="ARBA" id="ARBA00022475"/>
    </source>
</evidence>
<comment type="similarity">
    <text evidence="3 9">Belongs to the FliF family.</text>
</comment>
<feature type="domain" description="Flagellar M-ring N-terminal" evidence="12">
    <location>
        <begin position="66"/>
        <end position="238"/>
    </location>
</feature>
<keyword evidence="5 11" id="KW-0812">Transmembrane</keyword>
<keyword evidence="14" id="KW-0969">Cilium</keyword>
<protein>
    <recommendedName>
        <fullName evidence="9">Flagellar M-ring protein</fullName>
    </recommendedName>
</protein>
<dbReference type="InterPro" id="IPR006182">
    <property type="entry name" value="FliF_N_dom"/>
</dbReference>
<comment type="subcellular location">
    <subcellularLocation>
        <location evidence="1 9">Bacterial flagellum basal body</location>
    </subcellularLocation>
    <subcellularLocation>
        <location evidence="2">Cell membrane</location>
        <topology evidence="2">Multi-pass membrane protein</topology>
    </subcellularLocation>
</comment>
<dbReference type="GO" id="GO:0071973">
    <property type="term" value="P:bacterial-type flagellum-dependent cell motility"/>
    <property type="evidence" value="ECO:0007669"/>
    <property type="project" value="InterPro"/>
</dbReference>
<evidence type="ECO:0000256" key="5">
    <source>
        <dbReference type="ARBA" id="ARBA00022692"/>
    </source>
</evidence>
<evidence type="ECO:0000256" key="10">
    <source>
        <dbReference type="SAM" id="MobiDB-lite"/>
    </source>
</evidence>
<feature type="region of interest" description="Disordered" evidence="10">
    <location>
        <begin position="293"/>
        <end position="332"/>
    </location>
</feature>
<keyword evidence="15" id="KW-1185">Reference proteome</keyword>
<dbReference type="CDD" id="cd04868">
    <property type="entry name" value="ACT_AK-like"/>
    <property type="match status" value="1"/>
</dbReference>
<reference evidence="15" key="1">
    <citation type="submission" date="2016-11" db="EMBL/GenBank/DDBJ databases">
        <authorList>
            <person name="Varghese N."/>
            <person name="Submissions S."/>
        </authorList>
    </citation>
    <scope>NUCLEOTIDE SEQUENCE [LARGE SCALE GENOMIC DNA]</scope>
    <source>
        <strain evidence="15">DSM 29326</strain>
    </source>
</reference>
<gene>
    <name evidence="14" type="ORF">SAMN05444339_10733</name>
</gene>
<dbReference type="EMBL" id="FQUE01000007">
    <property type="protein sequence ID" value="SHF50289.1"/>
    <property type="molecule type" value="Genomic_DNA"/>
</dbReference>
<dbReference type="Pfam" id="PF08345">
    <property type="entry name" value="YscJ_FliF_C"/>
    <property type="match status" value="1"/>
</dbReference>
<feature type="transmembrane region" description="Helical" evidence="11">
    <location>
        <begin position="43"/>
        <end position="65"/>
    </location>
</feature>
<dbReference type="GO" id="GO:0003774">
    <property type="term" value="F:cytoskeletal motor activity"/>
    <property type="evidence" value="ECO:0007669"/>
    <property type="project" value="InterPro"/>
</dbReference>
<keyword evidence="14" id="KW-0966">Cell projection</keyword>
<dbReference type="PANTHER" id="PTHR30046:SF0">
    <property type="entry name" value="FLAGELLAR M-RING PROTEIN"/>
    <property type="match status" value="1"/>
</dbReference>
<dbReference type="AlphaFoldDB" id="A0A1M5C6C1"/>
<dbReference type="InterPro" id="IPR000067">
    <property type="entry name" value="FlgMring_FliF"/>
</dbReference>
<dbReference type="Proteomes" id="UP000183987">
    <property type="component" value="Unassembled WGS sequence"/>
</dbReference>
<evidence type="ECO:0000256" key="7">
    <source>
        <dbReference type="ARBA" id="ARBA00023136"/>
    </source>
</evidence>
<evidence type="ECO:0000313" key="15">
    <source>
        <dbReference type="Proteomes" id="UP000183987"/>
    </source>
</evidence>
<keyword evidence="14" id="KW-0282">Flagellum</keyword>
<comment type="function">
    <text evidence="9">The M ring may be actively involved in energy transduction.</text>
</comment>
<name>A0A1M5C6C1_LOKAT</name>
<evidence type="ECO:0000256" key="3">
    <source>
        <dbReference type="ARBA" id="ARBA00007971"/>
    </source>
</evidence>
<evidence type="ECO:0000256" key="2">
    <source>
        <dbReference type="ARBA" id="ARBA00004651"/>
    </source>
</evidence>
<keyword evidence="6 11" id="KW-1133">Transmembrane helix</keyword>
<evidence type="ECO:0000256" key="11">
    <source>
        <dbReference type="SAM" id="Phobius"/>
    </source>
</evidence>
<accession>A0A1M5C6C1</accession>
<proteinExistence type="inferred from homology"/>
<organism evidence="14 15">
    <name type="scientific">Loktanella atrilutea</name>
    <dbReference type="NCBI Taxonomy" id="366533"/>
    <lineage>
        <taxon>Bacteria</taxon>
        <taxon>Pseudomonadati</taxon>
        <taxon>Pseudomonadota</taxon>
        <taxon>Alphaproteobacteria</taxon>
        <taxon>Rhodobacterales</taxon>
        <taxon>Roseobacteraceae</taxon>
        <taxon>Loktanella</taxon>
    </lineage>
</organism>
<sequence>MTSIKLNMLAIYAATRELRLKTAMRGCVRQIIDNLKGLGPQRLAVLGGVGIAVIAVVMIGMRTIFAPTYVPLYSQLSPGTASQMMQSLEQAGLTVDLSRNGDTISVAEDDIARARMALADAGLPGEGVPGWEIFDNMSGMGMNTFMQNVNRLRALEGELTRSIQTINGIKAARVHLVLPERAAFSRERSQASASVIVRTAANTTLSRDQAQSIQALVASAVADLDAQNVTILSATGETILAKENAGGSDYSLQSQRGAIEEQLAQKVEAILNARVGTGNSRVRVSVDLTTERERRVTQSFDPDQQVARSTETRARNSSEAENAAGTVDVGNNIPAELRDANAAGGGQSTRNENDEIVNYEIGSVESELTREPGDIERVSVAVLVNGSYGTLPDGSQGYIERSPEEMATLTRLVTTAVGFDESRGDQVQVDSLEFLNYETDFSSFPGRGLGTILADNAMAILRALFALAFIAIVMLFGARPLRLILDATSPTPALAGAGGDASMLAGPTGSAPRAIGASGAQDRLPAPQASMSRELVVAGQDGSHEMVQLASVDGTVRQSQIKTAVVLAQEDSDAALRVLGQWLAEKDVR</sequence>
<dbReference type="InterPro" id="IPR045851">
    <property type="entry name" value="AMP-bd_C_sf"/>
</dbReference>
<evidence type="ECO:0000256" key="9">
    <source>
        <dbReference type="PIRNR" id="PIRNR004862"/>
    </source>
</evidence>
<dbReference type="InterPro" id="IPR013556">
    <property type="entry name" value="Flag_M-ring_C"/>
</dbReference>
<dbReference type="PIRSF" id="PIRSF004862">
    <property type="entry name" value="FliF"/>
    <property type="match status" value="1"/>
</dbReference>
<dbReference type="Gene3D" id="3.30.300.30">
    <property type="match status" value="1"/>
</dbReference>
<feature type="transmembrane region" description="Helical" evidence="11">
    <location>
        <begin position="459"/>
        <end position="478"/>
    </location>
</feature>
<keyword evidence="8 9" id="KW-0975">Bacterial flagellum</keyword>
<dbReference type="STRING" id="366533.SAMN05444339_10733"/>
<dbReference type="PANTHER" id="PTHR30046">
    <property type="entry name" value="FLAGELLAR M-RING PROTEIN"/>
    <property type="match status" value="1"/>
</dbReference>
<feature type="compositionally biased region" description="Polar residues" evidence="10">
    <location>
        <begin position="297"/>
        <end position="309"/>
    </location>
</feature>
<keyword evidence="4" id="KW-1003">Cell membrane</keyword>
<evidence type="ECO:0000313" key="14">
    <source>
        <dbReference type="EMBL" id="SHF50289.1"/>
    </source>
</evidence>
<feature type="domain" description="Flagellar M-ring C-terminal" evidence="13">
    <location>
        <begin position="271"/>
        <end position="434"/>
    </location>
</feature>
<dbReference type="PRINTS" id="PR01009">
    <property type="entry name" value="FLGMRINGFLIF"/>
</dbReference>
<dbReference type="InterPro" id="IPR043427">
    <property type="entry name" value="YscJ/FliF"/>
</dbReference>
<dbReference type="GO" id="GO:0005886">
    <property type="term" value="C:plasma membrane"/>
    <property type="evidence" value="ECO:0007669"/>
    <property type="project" value="UniProtKB-SubCell"/>
</dbReference>
<evidence type="ECO:0000259" key="13">
    <source>
        <dbReference type="Pfam" id="PF08345"/>
    </source>
</evidence>
<evidence type="ECO:0000256" key="8">
    <source>
        <dbReference type="ARBA" id="ARBA00023143"/>
    </source>
</evidence>
<dbReference type="NCBIfam" id="TIGR00206">
    <property type="entry name" value="fliF"/>
    <property type="match status" value="1"/>
</dbReference>
<evidence type="ECO:0000256" key="6">
    <source>
        <dbReference type="ARBA" id="ARBA00022989"/>
    </source>
</evidence>
<evidence type="ECO:0000259" key="12">
    <source>
        <dbReference type="Pfam" id="PF01514"/>
    </source>
</evidence>
<evidence type="ECO:0000256" key="1">
    <source>
        <dbReference type="ARBA" id="ARBA00004117"/>
    </source>
</evidence>
<dbReference type="Pfam" id="PF01514">
    <property type="entry name" value="YscJ_FliF"/>
    <property type="match status" value="1"/>
</dbReference>
<keyword evidence="7 11" id="KW-0472">Membrane</keyword>
<dbReference type="GO" id="GO:0009431">
    <property type="term" value="C:bacterial-type flagellum basal body, MS ring"/>
    <property type="evidence" value="ECO:0007669"/>
    <property type="project" value="InterPro"/>
</dbReference>
<dbReference type="Gene3D" id="3.30.70.1530">
    <property type="entry name" value="Hypothetical protein rpa1041"/>
    <property type="match status" value="1"/>
</dbReference>